<dbReference type="InterPro" id="IPR011006">
    <property type="entry name" value="CheY-like_superfamily"/>
</dbReference>
<evidence type="ECO:0000256" key="1">
    <source>
        <dbReference type="ARBA" id="ARBA00022553"/>
    </source>
</evidence>
<evidence type="ECO:0000259" key="6">
    <source>
        <dbReference type="PROSITE" id="PS50894"/>
    </source>
</evidence>
<dbReference type="SMART" id="SM00448">
    <property type="entry name" value="REC"/>
    <property type="match status" value="1"/>
</dbReference>
<reference evidence="7 8" key="1">
    <citation type="submission" date="2015-03" db="EMBL/GenBank/DDBJ databases">
        <title>Draft genome sequences of two protease-producing strains of Arsukibacterium isolated from two cold and alkaline environments.</title>
        <authorList>
            <person name="Lylloff J.E."/>
            <person name="Skov L.B."/>
            <person name="Jepsen M."/>
            <person name="Hallin P.F."/>
            <person name="Sorensen S.J."/>
            <person name="Stougaard P."/>
            <person name="Glaring M.A."/>
        </authorList>
    </citation>
    <scope>NUCLEOTIDE SEQUENCE [LARGE SCALE GENOMIC DNA]</scope>
    <source>
        <strain evidence="7 8">GCM72</strain>
    </source>
</reference>
<keyword evidence="2" id="KW-0902">Two-component regulatory system</keyword>
<dbReference type="CDD" id="cd17546">
    <property type="entry name" value="REC_hyHK_CKI1_RcsC-like"/>
    <property type="match status" value="1"/>
</dbReference>
<gene>
    <name evidence="7" type="ORF">WG68_15110</name>
</gene>
<accession>A0A0M2V4R0</accession>
<evidence type="ECO:0008006" key="9">
    <source>
        <dbReference type="Google" id="ProtNLM"/>
    </source>
</evidence>
<protein>
    <recommendedName>
        <fullName evidence="9">Histidine kinase</fullName>
    </recommendedName>
</protein>
<dbReference type="OrthoDB" id="9800897at2"/>
<evidence type="ECO:0000256" key="3">
    <source>
        <dbReference type="PROSITE-ProRule" id="PRU00110"/>
    </source>
</evidence>
<evidence type="ECO:0000256" key="4">
    <source>
        <dbReference type="PROSITE-ProRule" id="PRU00169"/>
    </source>
</evidence>
<keyword evidence="1 4" id="KW-0597">Phosphoprotein</keyword>
<dbReference type="GO" id="GO:0000160">
    <property type="term" value="P:phosphorelay signal transduction system"/>
    <property type="evidence" value="ECO:0007669"/>
    <property type="project" value="UniProtKB-KW"/>
</dbReference>
<dbReference type="GO" id="GO:0004672">
    <property type="term" value="F:protein kinase activity"/>
    <property type="evidence" value="ECO:0007669"/>
    <property type="project" value="UniProtKB-ARBA"/>
</dbReference>
<evidence type="ECO:0000313" key="8">
    <source>
        <dbReference type="Proteomes" id="UP000034228"/>
    </source>
</evidence>
<dbReference type="SUPFAM" id="SSF47226">
    <property type="entry name" value="Histidine-containing phosphotransfer domain, HPT domain"/>
    <property type="match status" value="1"/>
</dbReference>
<feature type="modified residue" description="4-aspartylphosphate" evidence="4">
    <location>
        <position position="55"/>
    </location>
</feature>
<dbReference type="EMBL" id="LAHO01000015">
    <property type="protein sequence ID" value="KKO44620.1"/>
    <property type="molecule type" value="Genomic_DNA"/>
</dbReference>
<dbReference type="STRING" id="336831.WG68_15110"/>
<dbReference type="InterPro" id="IPR008207">
    <property type="entry name" value="Sig_transdc_His_kin_Hpt_dom"/>
</dbReference>
<proteinExistence type="predicted"/>
<feature type="domain" description="Response regulatory" evidence="5">
    <location>
        <begin position="6"/>
        <end position="113"/>
    </location>
</feature>
<dbReference type="Proteomes" id="UP000034228">
    <property type="component" value="Unassembled WGS sequence"/>
</dbReference>
<dbReference type="InterPro" id="IPR001789">
    <property type="entry name" value="Sig_transdc_resp-reg_receiver"/>
</dbReference>
<dbReference type="PROSITE" id="PS50894">
    <property type="entry name" value="HPT"/>
    <property type="match status" value="1"/>
</dbReference>
<keyword evidence="8" id="KW-1185">Reference proteome</keyword>
<dbReference type="Pfam" id="PF00072">
    <property type="entry name" value="Response_reg"/>
    <property type="match status" value="1"/>
</dbReference>
<dbReference type="PANTHER" id="PTHR43719:SF28">
    <property type="entry name" value="PEROXIDE STRESS-ACTIVATED HISTIDINE KINASE MAK1-RELATED"/>
    <property type="match status" value="1"/>
</dbReference>
<name>A0A0M2V4R0_9GAMM</name>
<dbReference type="InterPro" id="IPR036641">
    <property type="entry name" value="HPT_dom_sf"/>
</dbReference>
<dbReference type="SUPFAM" id="SSF52172">
    <property type="entry name" value="CheY-like"/>
    <property type="match status" value="1"/>
</dbReference>
<organism evidence="7 8">
    <name type="scientific">Arsukibacterium ikkense</name>
    <dbReference type="NCBI Taxonomy" id="336831"/>
    <lineage>
        <taxon>Bacteria</taxon>
        <taxon>Pseudomonadati</taxon>
        <taxon>Pseudomonadota</taxon>
        <taxon>Gammaproteobacteria</taxon>
        <taxon>Chromatiales</taxon>
        <taxon>Chromatiaceae</taxon>
        <taxon>Arsukibacterium</taxon>
    </lineage>
</organism>
<dbReference type="Pfam" id="PF01627">
    <property type="entry name" value="Hpt"/>
    <property type="match status" value="1"/>
</dbReference>
<dbReference type="PATRIC" id="fig|336831.14.peg.1191"/>
<dbReference type="AlphaFoldDB" id="A0A0M2V4R0"/>
<evidence type="ECO:0000313" key="7">
    <source>
        <dbReference type="EMBL" id="KKO44620.1"/>
    </source>
</evidence>
<dbReference type="Gene3D" id="1.20.120.160">
    <property type="entry name" value="HPT domain"/>
    <property type="match status" value="1"/>
</dbReference>
<feature type="modified residue" description="Phosphohistidine" evidence="3">
    <location>
        <position position="158"/>
    </location>
</feature>
<dbReference type="PROSITE" id="PS50110">
    <property type="entry name" value="RESPONSE_REGULATORY"/>
    <property type="match status" value="1"/>
</dbReference>
<dbReference type="InterPro" id="IPR050956">
    <property type="entry name" value="2C_system_His_kinase"/>
</dbReference>
<feature type="domain" description="HPt" evidence="6">
    <location>
        <begin position="119"/>
        <end position="213"/>
    </location>
</feature>
<evidence type="ECO:0000259" key="5">
    <source>
        <dbReference type="PROSITE" id="PS50110"/>
    </source>
</evidence>
<sequence>MTTYKHILIAEDDSFLLSLLDIQCSSLNMETCCVENGEQLITEALSYQYDIILTDIQMPLCDGIQAMQILRRLGYDRPIFAMSADSLDCEGFDFILQKPVDIDQLAELFNQTPQQQKVQLQISSELTALFYQNLSQLSQDFATAIHNRDFVLMRQICHKIKGGAASFGLSILSQLADQLQQRLSAETLNDNLLEEGRQFLLVLQQSGAKNETA</sequence>
<comment type="caution">
    <text evidence="7">The sequence shown here is derived from an EMBL/GenBank/DDBJ whole genome shotgun (WGS) entry which is preliminary data.</text>
</comment>
<dbReference type="RefSeq" id="WP_046558546.1">
    <property type="nucleotide sequence ID" value="NZ_LAHO01000015.1"/>
</dbReference>
<evidence type="ECO:0000256" key="2">
    <source>
        <dbReference type="ARBA" id="ARBA00023012"/>
    </source>
</evidence>
<dbReference type="PANTHER" id="PTHR43719">
    <property type="entry name" value="TWO-COMPONENT HISTIDINE KINASE"/>
    <property type="match status" value="1"/>
</dbReference>
<dbReference type="Gene3D" id="3.40.50.2300">
    <property type="match status" value="1"/>
</dbReference>